<gene>
    <name evidence="2" type="ORF">AUMI_10970</name>
</gene>
<dbReference type="OrthoDB" id="9774579at2"/>
<dbReference type="Gene3D" id="2.60.40.10">
    <property type="entry name" value="Immunoglobulins"/>
    <property type="match status" value="1"/>
</dbReference>
<dbReference type="KEGG" id="amin:AUMI_10970"/>
<dbReference type="PANTHER" id="PTHR47197:SF3">
    <property type="entry name" value="DIHYDRO-HEME D1 DEHYDROGENASE"/>
    <property type="match status" value="1"/>
</dbReference>
<dbReference type="GO" id="GO:0005509">
    <property type="term" value="F:calcium ion binding"/>
    <property type="evidence" value="ECO:0007669"/>
    <property type="project" value="InterPro"/>
</dbReference>
<dbReference type="EMBL" id="AP017457">
    <property type="protein sequence ID" value="BAU98640.1"/>
    <property type="molecule type" value="Genomic_DNA"/>
</dbReference>
<dbReference type="GeneID" id="80451281"/>
<keyword evidence="1" id="KW-0472">Membrane</keyword>
<accession>A0A173LV00</accession>
<evidence type="ECO:0000313" key="3">
    <source>
        <dbReference type="Proteomes" id="UP000243847"/>
    </source>
</evidence>
<dbReference type="InterPro" id="IPR011044">
    <property type="entry name" value="Quino_amine_DH_bsu"/>
</dbReference>
<dbReference type="PANTHER" id="PTHR47197">
    <property type="entry name" value="PROTEIN NIRF"/>
    <property type="match status" value="1"/>
</dbReference>
<dbReference type="SUPFAM" id="SSF51004">
    <property type="entry name" value="C-terminal (heme d1) domain of cytochrome cd1-nitrite reductase"/>
    <property type="match status" value="1"/>
</dbReference>
<dbReference type="SUPFAM" id="SSF50969">
    <property type="entry name" value="YVTN repeat-like/Quinoprotein amine dehydrogenase"/>
    <property type="match status" value="1"/>
</dbReference>
<organism evidence="2 3">
    <name type="scientific">Aurantimicrobium minutum</name>
    <dbReference type="NCBI Taxonomy" id="708131"/>
    <lineage>
        <taxon>Bacteria</taxon>
        <taxon>Bacillati</taxon>
        <taxon>Actinomycetota</taxon>
        <taxon>Actinomycetes</taxon>
        <taxon>Micrococcales</taxon>
        <taxon>Microbacteriaceae</taxon>
        <taxon>Aurantimicrobium</taxon>
    </lineage>
</organism>
<proteinExistence type="predicted"/>
<evidence type="ECO:0000313" key="2">
    <source>
        <dbReference type="EMBL" id="BAU98640.1"/>
    </source>
</evidence>
<dbReference type="Pfam" id="PF05345">
    <property type="entry name" value="He_PIG"/>
    <property type="match status" value="1"/>
</dbReference>
<dbReference type="GO" id="GO:0005975">
    <property type="term" value="P:carbohydrate metabolic process"/>
    <property type="evidence" value="ECO:0007669"/>
    <property type="project" value="UniProtKB-ARBA"/>
</dbReference>
<dbReference type="InterPro" id="IPR019405">
    <property type="entry name" value="Lactonase_7-beta_prop"/>
</dbReference>
<dbReference type="AlphaFoldDB" id="A0A173LV00"/>
<sequence length="507" mass="51920">MRRLSGLSKVTAVLIATLGLIAGVAISASATPVLVSTIPAGDNPTNVALSSDGSRLYVMSESSKQLQYFDTSTNTVTATYTLSSITDRRITYIVLSPDGTKLYAAGEPTDTTQPSTIYVIDISGSTPVIRSTITTGRQVAGLAITPNGQTLYAANEKSGTISVINTVTNTVTATVEVTSTTDPSKKLMSPWRVTVSPNGQYYFVAFSAYAGLAPGYSGYASLKVSDNTVVSQTEFGLYPSPGAQPYGLAITSDGQFLYVSSTVSGATANSWIKKIAINPNGSFGSVATTANVPNTPADIALSADNSQLFVTTRAAGSKFMVYPTSTMSSPTVLTLPGVQWETMIAPSKQTSSHFAYVGAGGALWFSSPTITNFYLVGEYLGPNNQVLNETTGTAFSSAALTASGLSGTVTYSISPGLPSGLSFNSATGVISGTVTCALPTSSYTISGSDGTSTAVATVSLTVTGSDCSSAALANTGIHGAPLTLSAASLLIIGALAAFGARRLARKK</sequence>
<name>A0A173LV00_9MICO</name>
<dbReference type="GO" id="GO:0016020">
    <property type="term" value="C:membrane"/>
    <property type="evidence" value="ECO:0007669"/>
    <property type="project" value="InterPro"/>
</dbReference>
<dbReference type="InterPro" id="IPR015919">
    <property type="entry name" value="Cadherin-like_sf"/>
</dbReference>
<dbReference type="InterPro" id="IPR013783">
    <property type="entry name" value="Ig-like_fold"/>
</dbReference>
<dbReference type="InterPro" id="IPR011964">
    <property type="entry name" value="YVTN_b-propeller_repeat"/>
</dbReference>
<dbReference type="RefSeq" id="WP_096380139.1">
    <property type="nucleotide sequence ID" value="NZ_AP017457.1"/>
</dbReference>
<dbReference type="InterPro" id="IPR011048">
    <property type="entry name" value="Haem_d1_sf"/>
</dbReference>
<dbReference type="NCBIfam" id="TIGR02276">
    <property type="entry name" value="beta_rpt_yvtn"/>
    <property type="match status" value="1"/>
</dbReference>
<dbReference type="SUPFAM" id="SSF49313">
    <property type="entry name" value="Cadherin-like"/>
    <property type="match status" value="1"/>
</dbReference>
<reference evidence="2 3" key="1">
    <citation type="journal article" date="2016" name="Genome Announc.">
        <title>Complete Genome Sequence of Aurantimicrobium minutum Type Strain KNCT, a Planktonic Ultramicrobacterium Isolated from River Water.</title>
        <authorList>
            <person name="Nakai R."/>
            <person name="Fujisawa T."/>
            <person name="Nakamura Y."/>
            <person name="Nishide H."/>
            <person name="Uchiyama I."/>
            <person name="Baba T."/>
            <person name="Toyoda A."/>
            <person name="Fujiyama A."/>
            <person name="Naganuma T."/>
            <person name="Niki H."/>
        </authorList>
    </citation>
    <scope>NUCLEOTIDE SEQUENCE [LARGE SCALE GENOMIC DNA]</scope>
    <source>
        <strain evidence="2 3">KNC</strain>
    </source>
</reference>
<dbReference type="InterPro" id="IPR051200">
    <property type="entry name" value="Host-pathogen_enzymatic-act"/>
</dbReference>
<dbReference type="Proteomes" id="UP000243847">
    <property type="component" value="Chromosome sequence1"/>
</dbReference>
<keyword evidence="1" id="KW-0812">Transmembrane</keyword>
<dbReference type="InterPro" id="IPR015943">
    <property type="entry name" value="WD40/YVTN_repeat-like_dom_sf"/>
</dbReference>
<dbReference type="Gene3D" id="2.130.10.10">
    <property type="entry name" value="YVTN repeat-like/Quinoprotein amine dehydrogenase"/>
    <property type="match status" value="2"/>
</dbReference>
<dbReference type="Pfam" id="PF10282">
    <property type="entry name" value="Lactonase"/>
    <property type="match status" value="1"/>
</dbReference>
<evidence type="ECO:0000256" key="1">
    <source>
        <dbReference type="SAM" id="Phobius"/>
    </source>
</evidence>
<feature type="transmembrane region" description="Helical" evidence="1">
    <location>
        <begin position="482"/>
        <end position="500"/>
    </location>
</feature>
<keyword evidence="1" id="KW-1133">Transmembrane helix</keyword>
<protein>
    <submittedName>
        <fullName evidence="2">Uncharacterized protein</fullName>
    </submittedName>
</protein>